<reference evidence="2" key="1">
    <citation type="submission" date="2020-05" db="EMBL/GenBank/DDBJ databases">
        <title>Mycena genomes resolve the evolution of fungal bioluminescence.</title>
        <authorList>
            <person name="Tsai I.J."/>
        </authorList>
    </citation>
    <scope>NUCLEOTIDE SEQUENCE</scope>
    <source>
        <strain evidence="2">160909Yilan</strain>
    </source>
</reference>
<keyword evidence="1" id="KW-0472">Membrane</keyword>
<keyword evidence="1" id="KW-0812">Transmembrane</keyword>
<sequence>MSTPAPIQTEKCTDGRWQAATLLRDLCSTVALCYLITLALVRLIALHLDLLGTSTSCGIASGAEGHTYQRVLDDISHLDVLKVTTICSVVAFAVLELGVLLARRAGMVPGRWDVECAVCHNTAQPVSVSQVYPPEKQYFEIAP</sequence>
<keyword evidence="1" id="KW-1133">Transmembrane helix</keyword>
<feature type="transmembrane region" description="Helical" evidence="1">
    <location>
        <begin position="26"/>
        <end position="45"/>
    </location>
</feature>
<evidence type="ECO:0000313" key="3">
    <source>
        <dbReference type="Proteomes" id="UP000623467"/>
    </source>
</evidence>
<evidence type="ECO:0000256" key="1">
    <source>
        <dbReference type="SAM" id="Phobius"/>
    </source>
</evidence>
<accession>A0A8H6YE39</accession>
<keyword evidence="3" id="KW-1185">Reference proteome</keyword>
<dbReference type="OrthoDB" id="3042784at2759"/>
<dbReference type="EMBL" id="JACAZH010000010">
    <property type="protein sequence ID" value="KAF7357467.1"/>
    <property type="molecule type" value="Genomic_DNA"/>
</dbReference>
<evidence type="ECO:0000313" key="2">
    <source>
        <dbReference type="EMBL" id="KAF7357467.1"/>
    </source>
</evidence>
<dbReference type="Proteomes" id="UP000623467">
    <property type="component" value="Unassembled WGS sequence"/>
</dbReference>
<name>A0A8H6YE39_9AGAR</name>
<comment type="caution">
    <text evidence="2">The sequence shown here is derived from an EMBL/GenBank/DDBJ whole genome shotgun (WGS) entry which is preliminary data.</text>
</comment>
<proteinExistence type="predicted"/>
<protein>
    <submittedName>
        <fullName evidence="2">Uncharacterized protein</fullName>
    </submittedName>
</protein>
<organism evidence="2 3">
    <name type="scientific">Mycena sanguinolenta</name>
    <dbReference type="NCBI Taxonomy" id="230812"/>
    <lineage>
        <taxon>Eukaryota</taxon>
        <taxon>Fungi</taxon>
        <taxon>Dikarya</taxon>
        <taxon>Basidiomycota</taxon>
        <taxon>Agaricomycotina</taxon>
        <taxon>Agaricomycetes</taxon>
        <taxon>Agaricomycetidae</taxon>
        <taxon>Agaricales</taxon>
        <taxon>Marasmiineae</taxon>
        <taxon>Mycenaceae</taxon>
        <taxon>Mycena</taxon>
    </lineage>
</organism>
<dbReference type="AlphaFoldDB" id="A0A8H6YE39"/>
<feature type="transmembrane region" description="Helical" evidence="1">
    <location>
        <begin position="80"/>
        <end position="102"/>
    </location>
</feature>
<gene>
    <name evidence="2" type="ORF">MSAN_01342900</name>
</gene>